<evidence type="ECO:0000313" key="1">
    <source>
        <dbReference type="EMBL" id="QLG61933.1"/>
    </source>
</evidence>
<dbReference type="EMBL" id="CP058579">
    <property type="protein sequence ID" value="QLG61933.1"/>
    <property type="molecule type" value="Genomic_DNA"/>
</dbReference>
<name>A0A7D5LAB5_9EURY</name>
<protein>
    <submittedName>
        <fullName evidence="1">Uncharacterized protein</fullName>
    </submittedName>
</protein>
<gene>
    <name evidence="1" type="ORF">HUG12_09455</name>
</gene>
<dbReference type="AlphaFoldDB" id="A0A7D5LAB5"/>
<reference evidence="1 2" key="1">
    <citation type="submission" date="2020-06" db="EMBL/GenBank/DDBJ databases">
        <title>NJ-3-1, isolated from saline soil.</title>
        <authorList>
            <person name="Cui H.L."/>
            <person name="Shi X."/>
        </authorList>
    </citation>
    <scope>NUCLEOTIDE SEQUENCE [LARGE SCALE GENOMIC DNA]</scope>
    <source>
        <strain evidence="1 2">NJ-3-1</strain>
    </source>
</reference>
<accession>A0A7D5LAB5</accession>
<organism evidence="1 2">
    <name type="scientific">Halorarum salinum</name>
    <dbReference type="NCBI Taxonomy" id="2743089"/>
    <lineage>
        <taxon>Archaea</taxon>
        <taxon>Methanobacteriati</taxon>
        <taxon>Methanobacteriota</taxon>
        <taxon>Stenosarchaea group</taxon>
        <taxon>Halobacteria</taxon>
        <taxon>Halobacteriales</taxon>
        <taxon>Haloferacaceae</taxon>
        <taxon>Halorarum</taxon>
    </lineage>
</organism>
<sequence>MEDDDFTQIQKEKVRLLNEYRDDIDEPLNAAESLRQRSIEEWPERFRSELDDELWTEDWLVREDPGKWGCIFREGWYLDDNNLEPTRDHVETQGPTGFRLHYVHLIRNERSFTEGELTYLLRCSTSVPMRDEFHLLFNNDRWQERLRPLLKERGITNKGNKRDLMQKTYDVDQSGLPESYFKTLATASDEHLPIAEVINDIVAEARSNVLDT</sequence>
<dbReference type="RefSeq" id="WP_179268518.1">
    <property type="nucleotide sequence ID" value="NZ_CP058579.1"/>
</dbReference>
<proteinExistence type="predicted"/>
<dbReference type="GeneID" id="56037684"/>
<dbReference type="Proteomes" id="UP000509626">
    <property type="component" value="Chromosome"/>
</dbReference>
<dbReference type="KEGG" id="halu:HUG12_09455"/>
<evidence type="ECO:0000313" key="2">
    <source>
        <dbReference type="Proteomes" id="UP000509626"/>
    </source>
</evidence>
<dbReference type="OrthoDB" id="328941at2157"/>
<keyword evidence="2" id="KW-1185">Reference proteome</keyword>